<dbReference type="Gene3D" id="1.25.40.10">
    <property type="entry name" value="Tetratricopeptide repeat domain"/>
    <property type="match status" value="1"/>
</dbReference>
<dbReference type="EMBL" id="CAJOBA010081853">
    <property type="protein sequence ID" value="CAF4445479.1"/>
    <property type="molecule type" value="Genomic_DNA"/>
</dbReference>
<gene>
    <name evidence="1" type="ORF">OVA965_LOCUS43360</name>
    <name evidence="2" type="ORF">TMI583_LOCUS45584</name>
</gene>
<dbReference type="AlphaFoldDB" id="A0A8S2G583"/>
<accession>A0A8S2G583</accession>
<dbReference type="Proteomes" id="UP000677228">
    <property type="component" value="Unassembled WGS sequence"/>
</dbReference>
<comment type="caution">
    <text evidence="1">The sequence shown here is derived from an EMBL/GenBank/DDBJ whole genome shotgun (WGS) entry which is preliminary data.</text>
</comment>
<name>A0A8S2G583_9BILA</name>
<evidence type="ECO:0000313" key="1">
    <source>
        <dbReference type="EMBL" id="CAF1624041.1"/>
    </source>
</evidence>
<reference evidence="1" key="1">
    <citation type="submission" date="2021-02" db="EMBL/GenBank/DDBJ databases">
        <authorList>
            <person name="Nowell W R."/>
        </authorList>
    </citation>
    <scope>NUCLEOTIDE SEQUENCE</scope>
</reference>
<dbReference type="InterPro" id="IPR011990">
    <property type="entry name" value="TPR-like_helical_dom_sf"/>
</dbReference>
<dbReference type="EMBL" id="CAJNOK010056781">
    <property type="protein sequence ID" value="CAF1624041.1"/>
    <property type="molecule type" value="Genomic_DNA"/>
</dbReference>
<proteinExistence type="predicted"/>
<evidence type="ECO:0000313" key="2">
    <source>
        <dbReference type="EMBL" id="CAF4445479.1"/>
    </source>
</evidence>
<protein>
    <submittedName>
        <fullName evidence="1">Uncharacterized protein</fullName>
    </submittedName>
</protein>
<evidence type="ECO:0000313" key="3">
    <source>
        <dbReference type="Proteomes" id="UP000677228"/>
    </source>
</evidence>
<dbReference type="SUPFAM" id="SSF48452">
    <property type="entry name" value="TPR-like"/>
    <property type="match status" value="1"/>
</dbReference>
<dbReference type="Proteomes" id="UP000682733">
    <property type="component" value="Unassembled WGS sequence"/>
</dbReference>
<organism evidence="1 3">
    <name type="scientific">Didymodactylos carnosus</name>
    <dbReference type="NCBI Taxonomy" id="1234261"/>
    <lineage>
        <taxon>Eukaryota</taxon>
        <taxon>Metazoa</taxon>
        <taxon>Spiralia</taxon>
        <taxon>Gnathifera</taxon>
        <taxon>Rotifera</taxon>
        <taxon>Eurotatoria</taxon>
        <taxon>Bdelloidea</taxon>
        <taxon>Philodinida</taxon>
        <taxon>Philodinidae</taxon>
        <taxon>Didymodactylos</taxon>
    </lineage>
</organism>
<sequence>MGENDRAEKYYRLLLEQLPSDHDDIAELYNNIGDVYQNIYVTAVENYYSKPLDLELKSEPDSHLFVTHTYTVIIKLYLPSDHPHMTLIYNDSGMIYKHKSDYRAALENYG</sequence>